<feature type="transmembrane region" description="Helical" evidence="3">
    <location>
        <begin position="125"/>
        <end position="147"/>
    </location>
</feature>
<feature type="domain" description="Heparinase II/III-like C-terminal" evidence="4">
    <location>
        <begin position="629"/>
        <end position="812"/>
    </location>
</feature>
<feature type="compositionally biased region" description="Gly residues" evidence="2">
    <location>
        <begin position="59"/>
        <end position="71"/>
    </location>
</feature>
<dbReference type="Gene3D" id="1.50.10.100">
    <property type="entry name" value="Chondroitin AC/alginate lyase"/>
    <property type="match status" value="1"/>
</dbReference>
<dbReference type="Gene3D" id="2.70.98.70">
    <property type="match status" value="1"/>
</dbReference>
<evidence type="ECO:0000256" key="3">
    <source>
        <dbReference type="SAM" id="Phobius"/>
    </source>
</evidence>
<name>A0A177TRF2_9BASI</name>
<evidence type="ECO:0000313" key="5">
    <source>
        <dbReference type="EMBL" id="KAE8257658.1"/>
    </source>
</evidence>
<comment type="caution">
    <text evidence="5">The sequence shown here is derived from an EMBL/GenBank/DDBJ whole genome shotgun (WGS) entry which is preliminary data.</text>
</comment>
<reference evidence="5" key="1">
    <citation type="submission" date="2016-04" db="EMBL/GenBank/DDBJ databases">
        <authorList>
            <person name="Nguyen H.D."/>
            <person name="Samba Siva P."/>
            <person name="Cullis J."/>
            <person name="Levesque C.A."/>
            <person name="Hambleton S."/>
        </authorList>
    </citation>
    <scope>NUCLEOTIDE SEQUENCE</scope>
    <source>
        <strain evidence="5">DAOMC 236416</strain>
    </source>
</reference>
<dbReference type="Proteomes" id="UP000077521">
    <property type="component" value="Unassembled WGS sequence"/>
</dbReference>
<dbReference type="SUPFAM" id="SSF48230">
    <property type="entry name" value="Chondroitin AC/alginate lyase"/>
    <property type="match status" value="1"/>
</dbReference>
<proteinExistence type="predicted"/>
<feature type="region of interest" description="Disordered" evidence="2">
    <location>
        <begin position="213"/>
        <end position="241"/>
    </location>
</feature>
<dbReference type="InterPro" id="IPR008929">
    <property type="entry name" value="Chondroitin_lyas"/>
</dbReference>
<dbReference type="PANTHER" id="PTHR38045">
    <property type="entry name" value="CHROMOSOME 1, WHOLE GENOME SHOTGUN SEQUENCE"/>
    <property type="match status" value="1"/>
</dbReference>
<sequence>MAYQQPHDAYLHSNASQFDDRYQQGAYRDEDPNAYPMRPYADSFDQSSLHSTSKLAAPGGSGFSGQPGAYGGSPLATPYEHGQSQWAPVGAPGARPPMGGPGGAAAQTRQYPSNSKAPTAKWKKIGIPIILVLAVAAIAGGIVAWRLTSSKAIANKTPVSAGWNGPPAERTSFYPENVLTAASSAATKGNGDQLAFLGTDLYGNPAFKSTANNAKPSAGGAEPGGCSADPDTPSMSQPRSHPRLMAAQYQWDCLAGRIENDAYLTIWDVSIMNNATAYLGMPPTRYDVDGGFGGSGILDVSREVQLRMKTLAYAYMRTKDQKWVDRAWLELSTAAGATSTPFGQTATPGFPNATSSQVPHWNPVHFLDVAEMTAAFAIGYDWLYNQWSDDQRKQLVSWIIEYGLQPGMTQYTTSAGWWSQPGSNNGNWNCVCNSGLILGALAILGDDTSGIATQILNNGIPNMKTGCMTGAYEDGTWSETANYWYFGTNAQARAVSSLTTAIGSDQGMSDANQNWAKTGAFHMYIGGMAGLFAYGDNGPNKYSTTANGMFLWARLYNNPIYALYQRDRADAADPLSMFWYDITTKGGFWNGLALDQWFNNVQGNWASMRSSWTDFMGTYIGIKSSNGTGHQTHGDLDAGDFVIDALGTRWAGEYGNGNYLSYCYFGACNVNGWFDSGEAFNSTRYKYFRKATQGQNTLVVNSQNQLTNCSPKNQFGSTNPVQTEDPNFEPSAGDAAYFVTDMSTCYATTTGGTTGFSSNSLVRGIRFLNGRRQILVQDDISAAVTGDIEWRVQTNASVAISADGQSAILSQKTITGANAGYDIKGDLDKVEKLKISILSPSNGKFTISNSIPRNFLYQKDDVSMAATNNQVQGNFGDPLVTVLSIKLQGGSAQSVQVLWQPQWATLSAADNATPPSVPLSSWSLTSHN</sequence>
<keyword evidence="6" id="KW-1185">Reference proteome</keyword>
<reference evidence="5" key="2">
    <citation type="journal article" date="2019" name="IMA Fungus">
        <title>Genome sequencing and comparison of five Tilletia species to identify candidate genes for the detection of regulated species infecting wheat.</title>
        <authorList>
            <person name="Nguyen H.D.T."/>
            <person name="Sultana T."/>
            <person name="Kesanakurti P."/>
            <person name="Hambleton S."/>
        </authorList>
    </citation>
    <scope>NUCLEOTIDE SEQUENCE</scope>
    <source>
        <strain evidence="5">DAOMC 236416</strain>
    </source>
</reference>
<accession>A0A177TRF2</accession>
<feature type="compositionally biased region" description="Polar residues" evidence="2">
    <location>
        <begin position="44"/>
        <end position="54"/>
    </location>
</feature>
<feature type="region of interest" description="Disordered" evidence="2">
    <location>
        <begin position="27"/>
        <end position="117"/>
    </location>
</feature>
<keyword evidence="3" id="KW-1133">Transmembrane helix</keyword>
<dbReference type="InterPro" id="IPR012480">
    <property type="entry name" value="Hepar_II_III_C"/>
</dbReference>
<evidence type="ECO:0000256" key="1">
    <source>
        <dbReference type="ARBA" id="ARBA00004196"/>
    </source>
</evidence>
<protein>
    <recommendedName>
        <fullName evidence="4">Heparinase II/III-like C-terminal domain-containing protein</fullName>
    </recommendedName>
</protein>
<dbReference type="Pfam" id="PF07940">
    <property type="entry name" value="Hepar_II_III_C"/>
    <property type="match status" value="1"/>
</dbReference>
<keyword evidence="3" id="KW-0812">Transmembrane</keyword>
<dbReference type="PANTHER" id="PTHR38045:SF1">
    <property type="entry name" value="HEPARINASE II_III-LIKE PROTEIN"/>
    <property type="match status" value="1"/>
</dbReference>
<evidence type="ECO:0000256" key="2">
    <source>
        <dbReference type="SAM" id="MobiDB-lite"/>
    </source>
</evidence>
<dbReference type="EMBL" id="LWDF02000101">
    <property type="protein sequence ID" value="KAE8257658.1"/>
    <property type="molecule type" value="Genomic_DNA"/>
</dbReference>
<evidence type="ECO:0000313" key="6">
    <source>
        <dbReference type="Proteomes" id="UP000077521"/>
    </source>
</evidence>
<comment type="subcellular location">
    <subcellularLocation>
        <location evidence="1">Cell envelope</location>
    </subcellularLocation>
</comment>
<gene>
    <name evidence="5" type="ORF">A4X13_0g2224</name>
</gene>
<feature type="compositionally biased region" description="Polar residues" evidence="2">
    <location>
        <begin position="107"/>
        <end position="117"/>
    </location>
</feature>
<keyword evidence="3" id="KW-0472">Membrane</keyword>
<organism evidence="5 6">
    <name type="scientific">Tilletia indica</name>
    <dbReference type="NCBI Taxonomy" id="43049"/>
    <lineage>
        <taxon>Eukaryota</taxon>
        <taxon>Fungi</taxon>
        <taxon>Dikarya</taxon>
        <taxon>Basidiomycota</taxon>
        <taxon>Ustilaginomycotina</taxon>
        <taxon>Exobasidiomycetes</taxon>
        <taxon>Tilletiales</taxon>
        <taxon>Tilletiaceae</taxon>
        <taxon>Tilletia</taxon>
    </lineage>
</organism>
<dbReference type="AlphaFoldDB" id="A0A177TRF2"/>
<evidence type="ECO:0000259" key="4">
    <source>
        <dbReference type="Pfam" id="PF07940"/>
    </source>
</evidence>